<keyword evidence="4" id="KW-1185">Reference proteome</keyword>
<dbReference type="KEGG" id="smam:Mal15_59500"/>
<reference evidence="3 4" key="1">
    <citation type="submission" date="2019-02" db="EMBL/GenBank/DDBJ databases">
        <title>Planctomycetal bacteria perform biofilm scaping via a novel small molecule.</title>
        <authorList>
            <person name="Jeske O."/>
            <person name="Boedeker C."/>
            <person name="Wiegand S."/>
            <person name="Breitling P."/>
            <person name="Kallscheuer N."/>
            <person name="Jogler M."/>
            <person name="Rohde M."/>
            <person name="Petersen J."/>
            <person name="Medema M.H."/>
            <person name="Surup F."/>
            <person name="Jogler C."/>
        </authorList>
    </citation>
    <scope>NUCLEOTIDE SEQUENCE [LARGE SCALE GENOMIC DNA]</scope>
    <source>
        <strain evidence="3 4">Mal15</strain>
    </source>
</reference>
<keyword evidence="2" id="KW-0812">Transmembrane</keyword>
<protein>
    <submittedName>
        <fullName evidence="3">Uncharacterized protein</fullName>
    </submittedName>
</protein>
<dbReference type="AlphaFoldDB" id="A0A5B9MKT3"/>
<dbReference type="Proteomes" id="UP000321353">
    <property type="component" value="Chromosome"/>
</dbReference>
<accession>A0A5B9MKT3</accession>
<proteinExistence type="predicted"/>
<keyword evidence="2" id="KW-1133">Transmembrane helix</keyword>
<feature type="region of interest" description="Disordered" evidence="1">
    <location>
        <begin position="90"/>
        <end position="109"/>
    </location>
</feature>
<name>A0A5B9MKT3_9BACT</name>
<sequence length="109" mass="11919">MAKYDDLNTRQIFIIGIASVVVTAVTILAVQYVYFLLVDAHQSQLQAESSYKRQNAILNKQLDTVSNYGADPLTGNVTIPISEAMKLVAKESQAESDNHSNDADTKDAT</sequence>
<evidence type="ECO:0000313" key="3">
    <source>
        <dbReference type="EMBL" id="QEG01869.1"/>
    </source>
</evidence>
<evidence type="ECO:0000256" key="1">
    <source>
        <dbReference type="SAM" id="MobiDB-lite"/>
    </source>
</evidence>
<evidence type="ECO:0000256" key="2">
    <source>
        <dbReference type="SAM" id="Phobius"/>
    </source>
</evidence>
<dbReference type="EMBL" id="CP036264">
    <property type="protein sequence ID" value="QEG01869.1"/>
    <property type="molecule type" value="Genomic_DNA"/>
</dbReference>
<dbReference type="RefSeq" id="WP_147870886.1">
    <property type="nucleotide sequence ID" value="NZ_CP036264.1"/>
</dbReference>
<feature type="transmembrane region" description="Helical" evidence="2">
    <location>
        <begin position="12"/>
        <end position="37"/>
    </location>
</feature>
<gene>
    <name evidence="3" type="ORF">Mal15_59500</name>
</gene>
<organism evidence="3 4">
    <name type="scientific">Stieleria maiorica</name>
    <dbReference type="NCBI Taxonomy" id="2795974"/>
    <lineage>
        <taxon>Bacteria</taxon>
        <taxon>Pseudomonadati</taxon>
        <taxon>Planctomycetota</taxon>
        <taxon>Planctomycetia</taxon>
        <taxon>Pirellulales</taxon>
        <taxon>Pirellulaceae</taxon>
        <taxon>Stieleria</taxon>
    </lineage>
</organism>
<keyword evidence="2" id="KW-0472">Membrane</keyword>
<evidence type="ECO:0000313" key="4">
    <source>
        <dbReference type="Proteomes" id="UP000321353"/>
    </source>
</evidence>